<keyword evidence="1" id="KW-0472">Membrane</keyword>
<feature type="transmembrane region" description="Helical" evidence="1">
    <location>
        <begin position="170"/>
        <end position="199"/>
    </location>
</feature>
<dbReference type="InterPro" id="IPR018776">
    <property type="entry name" value="Membrane_prot_PTPS-rel_domain"/>
</dbReference>
<feature type="transmembrane region" description="Helical" evidence="1">
    <location>
        <begin position="94"/>
        <end position="114"/>
    </location>
</feature>
<feature type="transmembrane region" description="Helical" evidence="1">
    <location>
        <begin position="72"/>
        <end position="89"/>
    </location>
</feature>
<feature type="transmembrane region" description="Helical" evidence="1">
    <location>
        <begin position="280"/>
        <end position="301"/>
    </location>
</feature>
<feature type="transmembrane region" description="Helical" evidence="1">
    <location>
        <begin position="520"/>
        <end position="537"/>
    </location>
</feature>
<organism evidence="3 4">
    <name type="scientific">Candidatus Daviesbacteria bacterium RIFCSPHIGHO2_02_FULL_41_10</name>
    <dbReference type="NCBI Taxonomy" id="1797774"/>
    <lineage>
        <taxon>Bacteria</taxon>
        <taxon>Candidatus Daviesiibacteriota</taxon>
    </lineage>
</organism>
<keyword evidence="1" id="KW-1133">Transmembrane helix</keyword>
<feature type="transmembrane region" description="Helical" evidence="1">
    <location>
        <begin position="345"/>
        <end position="367"/>
    </location>
</feature>
<proteinExistence type="predicted"/>
<feature type="transmembrane region" description="Helical" evidence="1">
    <location>
        <begin position="247"/>
        <end position="268"/>
    </location>
</feature>
<feature type="domain" description="Membrane protein 6-pyruvoyl-tetrahydropterin synthase-related" evidence="2">
    <location>
        <begin position="66"/>
        <end position="408"/>
    </location>
</feature>
<feature type="transmembrane region" description="Helical" evidence="1">
    <location>
        <begin position="211"/>
        <end position="235"/>
    </location>
</feature>
<dbReference type="Proteomes" id="UP000177258">
    <property type="component" value="Unassembled WGS sequence"/>
</dbReference>
<comment type="caution">
    <text evidence="3">The sequence shown here is derived from an EMBL/GenBank/DDBJ whole genome shotgun (WGS) entry which is preliminary data.</text>
</comment>
<evidence type="ECO:0000313" key="3">
    <source>
        <dbReference type="EMBL" id="OGE33532.1"/>
    </source>
</evidence>
<feature type="transmembrane region" description="Helical" evidence="1">
    <location>
        <begin position="374"/>
        <end position="391"/>
    </location>
</feature>
<keyword evidence="1" id="KW-0812">Transmembrane</keyword>
<feature type="transmembrane region" description="Helical" evidence="1">
    <location>
        <begin position="145"/>
        <end position="163"/>
    </location>
</feature>
<evidence type="ECO:0000256" key="1">
    <source>
        <dbReference type="SAM" id="Phobius"/>
    </source>
</evidence>
<sequence length="546" mass="62507">MKKTFIISVVLVLLTLPTLLPYFNIKFFYTQDYIFIARLQQMSTVLFSGQFPVRWAPDLRYGEPIFNFYAPLPYYIGALVHFLGFDFIWTAKILFMLSAVLSAAAMYILVNHLFGKKAGLLAAVLYTYAPYKAVDMYVRGSLSETWAFIFFPLIFYTSLILVQKINFKHIAFLALSLAGLFLTHNVTTLMFLPFLLSWWVYLMLREKKWKIFIFFIISSVLGLGLAAFFLLPAIFENNLIQTKYLTVGYFNFRAHFVAFWQFFSLLWGYGSSVWGLEDGLSFQVGLVNIAVLAAGFVLAVLKRKNRQLLGLLGLLGASFILSVFLQHNKSAFVWEAVPEMAFIQFPWRFLGISVFIVSIIGGIVSVYLKNKLSIFYYILIIAAMISTLSYFRPKEYAEDNFFDKFLQVETMRQGVDLTKDYLPIWVQTTDGDRFDTLRAESGEITVLKKEQRSTRLNFSVEVATKSSVEAPVTYFPGWEVRANQVVIAQSPPSKMGLIRFELPQGSYKVNIELMDTPARTLGNGISLISLLIILAFLKFRKRHINV</sequence>
<evidence type="ECO:0000313" key="4">
    <source>
        <dbReference type="Proteomes" id="UP000177258"/>
    </source>
</evidence>
<evidence type="ECO:0000259" key="2">
    <source>
        <dbReference type="Pfam" id="PF10131"/>
    </source>
</evidence>
<gene>
    <name evidence="3" type="ORF">A3D83_01010</name>
</gene>
<reference evidence="3 4" key="1">
    <citation type="journal article" date="2016" name="Nat. Commun.">
        <title>Thousands of microbial genomes shed light on interconnected biogeochemical processes in an aquifer system.</title>
        <authorList>
            <person name="Anantharaman K."/>
            <person name="Brown C.T."/>
            <person name="Hug L.A."/>
            <person name="Sharon I."/>
            <person name="Castelle C.J."/>
            <person name="Probst A.J."/>
            <person name="Thomas B.C."/>
            <person name="Singh A."/>
            <person name="Wilkins M.J."/>
            <person name="Karaoz U."/>
            <person name="Brodie E.L."/>
            <person name="Williams K.H."/>
            <person name="Hubbard S.S."/>
            <person name="Banfield J.F."/>
        </authorList>
    </citation>
    <scope>NUCLEOTIDE SEQUENCE [LARGE SCALE GENOMIC DNA]</scope>
</reference>
<name>A0A1F5JY17_9BACT</name>
<dbReference type="AlphaFoldDB" id="A0A1F5JY17"/>
<accession>A0A1F5JY17</accession>
<feature type="transmembrane region" description="Helical" evidence="1">
    <location>
        <begin position="308"/>
        <end position="325"/>
    </location>
</feature>
<dbReference type="Pfam" id="PF10131">
    <property type="entry name" value="PTPS_related"/>
    <property type="match status" value="1"/>
</dbReference>
<protein>
    <recommendedName>
        <fullName evidence="2">Membrane protein 6-pyruvoyl-tetrahydropterin synthase-related domain-containing protein</fullName>
    </recommendedName>
</protein>
<dbReference type="EMBL" id="MFDB01000008">
    <property type="protein sequence ID" value="OGE33532.1"/>
    <property type="molecule type" value="Genomic_DNA"/>
</dbReference>